<name>A0ABD2PZ23_9PLAT</name>
<dbReference type="EMBL" id="JBJKFK010001630">
    <property type="protein sequence ID" value="KAL3312604.1"/>
    <property type="molecule type" value="Genomic_DNA"/>
</dbReference>
<keyword evidence="4 6" id="KW-0175">Coiled coil</keyword>
<feature type="compositionally biased region" description="Low complexity" evidence="7">
    <location>
        <begin position="721"/>
        <end position="740"/>
    </location>
</feature>
<evidence type="ECO:0000256" key="3">
    <source>
        <dbReference type="ARBA" id="ARBA00022553"/>
    </source>
</evidence>
<feature type="domain" description="Pericentrin/AKAP-450 centrosomal targeting" evidence="8">
    <location>
        <begin position="559"/>
        <end position="653"/>
    </location>
</feature>
<evidence type="ECO:0000256" key="5">
    <source>
        <dbReference type="ARBA" id="ARBA00023212"/>
    </source>
</evidence>
<gene>
    <name evidence="9" type="ORF">Ciccas_008799</name>
</gene>
<protein>
    <recommendedName>
        <fullName evidence="8">Pericentrin/AKAP-450 centrosomal targeting domain-containing protein</fullName>
    </recommendedName>
</protein>
<dbReference type="PANTHER" id="PTHR44981">
    <property type="entry name" value="PERICENTRIN-LIKE PROTEIN, ISOFORM F"/>
    <property type="match status" value="1"/>
</dbReference>
<keyword evidence="10" id="KW-1185">Reference proteome</keyword>
<comment type="caution">
    <text evidence="9">The sequence shown here is derived from an EMBL/GenBank/DDBJ whole genome shotgun (WGS) entry which is preliminary data.</text>
</comment>
<keyword evidence="5" id="KW-0206">Cytoskeleton</keyword>
<dbReference type="Pfam" id="PF10495">
    <property type="entry name" value="PACT_coil_coil"/>
    <property type="match status" value="1"/>
</dbReference>
<keyword evidence="3" id="KW-0597">Phosphoprotein</keyword>
<comment type="subcellular location">
    <subcellularLocation>
        <location evidence="1">Cytoplasm</location>
        <location evidence="1">Cytoskeleton</location>
        <location evidence="1">Microtubule organizing center</location>
        <location evidence="1">Centrosome</location>
    </subcellularLocation>
</comment>
<feature type="coiled-coil region" evidence="6">
    <location>
        <begin position="56"/>
        <end position="83"/>
    </location>
</feature>
<evidence type="ECO:0000313" key="9">
    <source>
        <dbReference type="EMBL" id="KAL3312604.1"/>
    </source>
</evidence>
<dbReference type="Proteomes" id="UP001626550">
    <property type="component" value="Unassembled WGS sequence"/>
</dbReference>
<reference evidence="9 10" key="1">
    <citation type="submission" date="2024-11" db="EMBL/GenBank/DDBJ databases">
        <title>Adaptive evolution of stress response genes in parasites aligns with host niche diversity.</title>
        <authorList>
            <person name="Hahn C."/>
            <person name="Resl P."/>
        </authorList>
    </citation>
    <scope>NUCLEOTIDE SEQUENCE [LARGE SCALE GENOMIC DNA]</scope>
    <source>
        <strain evidence="9">EGGRZ-B1_66</strain>
        <tissue evidence="9">Body</tissue>
    </source>
</reference>
<dbReference type="GO" id="GO:0005813">
    <property type="term" value="C:centrosome"/>
    <property type="evidence" value="ECO:0007669"/>
    <property type="project" value="UniProtKB-SubCell"/>
</dbReference>
<dbReference type="PANTHER" id="PTHR44981:SF2">
    <property type="entry name" value="PERICENTRIN-LIKE PROTEIN, ISOFORM F"/>
    <property type="match status" value="1"/>
</dbReference>
<feature type="coiled-coil region" evidence="6">
    <location>
        <begin position="183"/>
        <end position="386"/>
    </location>
</feature>
<feature type="region of interest" description="Disordered" evidence="7">
    <location>
        <begin position="675"/>
        <end position="746"/>
    </location>
</feature>
<feature type="region of interest" description="Disordered" evidence="7">
    <location>
        <begin position="416"/>
        <end position="457"/>
    </location>
</feature>
<keyword evidence="2" id="KW-0963">Cytoplasm</keyword>
<evidence type="ECO:0000313" key="10">
    <source>
        <dbReference type="Proteomes" id="UP001626550"/>
    </source>
</evidence>
<dbReference type="GO" id="GO:0005737">
    <property type="term" value="C:cytoplasm"/>
    <property type="evidence" value="ECO:0007669"/>
    <property type="project" value="UniProtKB-ARBA"/>
</dbReference>
<accession>A0ABD2PZ23</accession>
<dbReference type="InterPro" id="IPR019528">
    <property type="entry name" value="PACT_domain"/>
</dbReference>
<organism evidence="9 10">
    <name type="scientific">Cichlidogyrus casuarinus</name>
    <dbReference type="NCBI Taxonomy" id="1844966"/>
    <lineage>
        <taxon>Eukaryota</taxon>
        <taxon>Metazoa</taxon>
        <taxon>Spiralia</taxon>
        <taxon>Lophotrochozoa</taxon>
        <taxon>Platyhelminthes</taxon>
        <taxon>Monogenea</taxon>
        <taxon>Monopisthocotylea</taxon>
        <taxon>Dactylogyridea</taxon>
        <taxon>Ancyrocephalidae</taxon>
        <taxon>Cichlidogyrus</taxon>
    </lineage>
</organism>
<dbReference type="InterPro" id="IPR028745">
    <property type="entry name" value="AKAP9/Pericentrin"/>
</dbReference>
<evidence type="ECO:0000256" key="7">
    <source>
        <dbReference type="SAM" id="MobiDB-lite"/>
    </source>
</evidence>
<evidence type="ECO:0000259" key="8">
    <source>
        <dbReference type="Pfam" id="PF10495"/>
    </source>
</evidence>
<evidence type="ECO:0000256" key="6">
    <source>
        <dbReference type="SAM" id="Coils"/>
    </source>
</evidence>
<proteinExistence type="predicted"/>
<dbReference type="AlphaFoldDB" id="A0ABD2PZ23"/>
<evidence type="ECO:0000256" key="1">
    <source>
        <dbReference type="ARBA" id="ARBA00004300"/>
    </source>
</evidence>
<evidence type="ECO:0000256" key="4">
    <source>
        <dbReference type="ARBA" id="ARBA00023054"/>
    </source>
</evidence>
<sequence>GELQRDFDEVQQQLESQDEIAKQLAADLCKMERAFKLAKKQRDENRNIVEERDEDLYMLREEKESQDEEISRLRSEVEELRGRLTKSISSLDSGMVDASVQFTETDLQEQLETGQVEEVLYVKQNTSVQRVQVPTRDDTDPMENMHTNSSQSAISSVDSICSYVNEETKTKQIALQTTESYDKQEMDQLRHQCQKLVDELEATKDQLVCLRSQIAMHSLELETKCCSLRDAEDNVSTLQKQIDEAQPKLRAALAERDAAKQCSNQYAVQLDLIKENMARVQDTNQLLTTELQSLRQLKLDQETKLNCVILELDRLKAEYSLARNELQAVKETASKLATEFPQNSNSSRLNEISISLEFARKTTMESESLSRQLHELQKRLSLFLAEAQLQLTPVLIKTTTYSKDCWEEVVSTQSRRTVDGSSECLDPMDEDPGSRSHVANADSTDEDLDPITPPQLNGNTTAKMQKLQNQYSHLLRRSQPQNQRNSTLLTQSVKQQRRIIEQALSHIDNLISEAPNELHGSNVSLGNCSSRALSDVSCQTFGQNMHSVPLDKYRHIFAKFQRAESHRRALSYQKRYLLLCLGNFELPEEVIISHLAMNTLSPIALHMSSSEETVTGKLNQRDSFYSLPPLSKFRVYARVIMAIYRMHQIVHKWHTLGLKSSTVHTTSSLVTVEDRNHKVSSTTQSRIPGRLSYPLHMTNTPTSTTSKRRITSPMVTNGCKPQTPVTRTQTRRLTSTSQQRMARTAK</sequence>
<evidence type="ECO:0000256" key="2">
    <source>
        <dbReference type="ARBA" id="ARBA00022490"/>
    </source>
</evidence>
<feature type="non-terminal residue" evidence="9">
    <location>
        <position position="1"/>
    </location>
</feature>